<dbReference type="CDD" id="cd07571">
    <property type="entry name" value="ALP_N-acyl_transferase"/>
    <property type="match status" value="1"/>
</dbReference>
<dbReference type="AlphaFoldDB" id="A0A084IIL5"/>
<dbReference type="EMBL" id="APNK01000027">
    <property type="protein sequence ID" value="KEZ76549.1"/>
    <property type="molecule type" value="Genomic_DNA"/>
</dbReference>
<evidence type="ECO:0000256" key="2">
    <source>
        <dbReference type="ARBA" id="ARBA00010065"/>
    </source>
</evidence>
<gene>
    <name evidence="9" type="primary">lnt</name>
    <name evidence="11" type="ORF">C41B8_14520</name>
</gene>
<dbReference type="Pfam" id="PF00795">
    <property type="entry name" value="CN_hydrolase"/>
    <property type="match status" value="1"/>
</dbReference>
<sequence length="507" mass="54527">MLGPTLRSRLIAGTWPAYALALIAGMISVTAFAPFGAFWVLPLTLAVLFRLADSRTVRRAAAIGLAFGIGQFGAGTYWILIALSGVGGAPLPLAVGLLLGLIVLLAAFIALSLGVAARIAPHPGALRYLIWLPILWTLVEWLRSWVFSGFPWLSAGYSQIASPLVGIVPILGVFGASWAVALSAGALAWASTQPRRAPWAIALLIVLWTGAFGLRHVHWTTPNSKPLSVTLVQGDIAQQAKWSPESVNQAIYRYGDLTRGHWQSDLVIWPETAIPDYYRSVKPALENLGKRLAKHDTTLITGLLRASDDGQHIYNSVVAVGAGNGLYAKRHLVPFGEYFPVPEIVRRWMAESGMPYSDLTPGAAHQKPIVAGQLALGISICYEDIFGDLIASDVPPANVLVNVSDDAWFGRSIGPDQHFEIARMRAVETGRYLLRADNSAVTGIVAPSGVVVARAPDFKSTALTGHFRSYTGLTPFARWGNDGVVVLALAIGGLAALGQWLRSRRRR</sequence>
<feature type="transmembrane region" description="Helical" evidence="9">
    <location>
        <begin position="93"/>
        <end position="116"/>
    </location>
</feature>
<reference evidence="11 12" key="1">
    <citation type="submission" date="2013-03" db="EMBL/GenBank/DDBJ databases">
        <title>Salinisphaera hydrothermalis C41B8 Genome Sequencing.</title>
        <authorList>
            <person name="Li C."/>
            <person name="Lai Q."/>
            <person name="Shao Z."/>
        </authorList>
    </citation>
    <scope>NUCLEOTIDE SEQUENCE [LARGE SCALE GENOMIC DNA]</scope>
    <source>
        <strain evidence="11 12">C41B8</strain>
    </source>
</reference>
<dbReference type="PANTHER" id="PTHR38686:SF1">
    <property type="entry name" value="APOLIPOPROTEIN N-ACYLTRANSFERASE"/>
    <property type="match status" value="1"/>
</dbReference>
<dbReference type="NCBIfam" id="TIGR00546">
    <property type="entry name" value="lnt"/>
    <property type="match status" value="1"/>
</dbReference>
<dbReference type="Gene3D" id="3.60.110.10">
    <property type="entry name" value="Carbon-nitrogen hydrolase"/>
    <property type="match status" value="1"/>
</dbReference>
<feature type="transmembrane region" description="Helical" evidence="9">
    <location>
        <begin position="20"/>
        <end position="48"/>
    </location>
</feature>
<dbReference type="HAMAP" id="MF_01148">
    <property type="entry name" value="Lnt"/>
    <property type="match status" value="1"/>
</dbReference>
<dbReference type="STRING" id="1304275.C41B8_14520"/>
<evidence type="ECO:0000256" key="5">
    <source>
        <dbReference type="ARBA" id="ARBA00022692"/>
    </source>
</evidence>
<dbReference type="RefSeq" id="WP_084189038.1">
    <property type="nucleotide sequence ID" value="NZ_APNK01000027.1"/>
</dbReference>
<dbReference type="PANTHER" id="PTHR38686">
    <property type="entry name" value="APOLIPOPROTEIN N-ACYLTRANSFERASE"/>
    <property type="match status" value="1"/>
</dbReference>
<evidence type="ECO:0000256" key="4">
    <source>
        <dbReference type="ARBA" id="ARBA00022679"/>
    </source>
</evidence>
<feature type="transmembrane region" description="Helical" evidence="9">
    <location>
        <begin position="483"/>
        <end position="501"/>
    </location>
</feature>
<dbReference type="Pfam" id="PF20154">
    <property type="entry name" value="LNT_N"/>
    <property type="match status" value="1"/>
</dbReference>
<comment type="catalytic activity">
    <reaction evidence="9">
        <text>N-terminal S-1,2-diacyl-sn-glyceryl-L-cysteinyl-[lipoprotein] + a glycerophospholipid = N-acyl-S-1,2-diacyl-sn-glyceryl-L-cysteinyl-[lipoprotein] + a 2-acyl-sn-glycero-3-phospholipid + H(+)</text>
        <dbReference type="Rhea" id="RHEA:48228"/>
        <dbReference type="Rhea" id="RHEA-COMP:14681"/>
        <dbReference type="Rhea" id="RHEA-COMP:14684"/>
        <dbReference type="ChEBI" id="CHEBI:15378"/>
        <dbReference type="ChEBI" id="CHEBI:136912"/>
        <dbReference type="ChEBI" id="CHEBI:140656"/>
        <dbReference type="ChEBI" id="CHEBI:140657"/>
        <dbReference type="ChEBI" id="CHEBI:140660"/>
        <dbReference type="EC" id="2.3.1.269"/>
    </reaction>
</comment>
<evidence type="ECO:0000256" key="6">
    <source>
        <dbReference type="ARBA" id="ARBA00022989"/>
    </source>
</evidence>
<comment type="function">
    <text evidence="9">Catalyzes the phospholipid dependent N-acylation of the N-terminal cysteine of apolipoprotein, the last step in lipoprotein maturation.</text>
</comment>
<keyword evidence="4 9" id="KW-0808">Transferase</keyword>
<feature type="domain" description="CN hydrolase" evidence="10">
    <location>
        <begin position="232"/>
        <end position="469"/>
    </location>
</feature>
<protein>
    <recommendedName>
        <fullName evidence="9">Apolipoprotein N-acyltransferase</fullName>
        <shortName evidence="9">ALP N-acyltransferase</shortName>
        <ecNumber evidence="9">2.3.1.269</ecNumber>
    </recommendedName>
</protein>
<feature type="transmembrane region" description="Helical" evidence="9">
    <location>
        <begin position="197"/>
        <end position="214"/>
    </location>
</feature>
<comment type="pathway">
    <text evidence="9">Protein modification; lipoprotein biosynthesis (N-acyl transfer).</text>
</comment>
<keyword evidence="6 9" id="KW-1133">Transmembrane helix</keyword>
<feature type="transmembrane region" description="Helical" evidence="9">
    <location>
        <begin position="128"/>
        <end position="147"/>
    </location>
</feature>
<dbReference type="GO" id="GO:0042158">
    <property type="term" value="P:lipoprotein biosynthetic process"/>
    <property type="evidence" value="ECO:0007669"/>
    <property type="project" value="UniProtKB-UniRule"/>
</dbReference>
<accession>A0A084IIL5</accession>
<keyword evidence="3 9" id="KW-1003">Cell membrane</keyword>
<proteinExistence type="inferred from homology"/>
<dbReference type="SUPFAM" id="SSF56317">
    <property type="entry name" value="Carbon-nitrogen hydrolase"/>
    <property type="match status" value="1"/>
</dbReference>
<dbReference type="InterPro" id="IPR004563">
    <property type="entry name" value="Apolipo_AcylTrfase"/>
</dbReference>
<dbReference type="OrthoDB" id="9804277at2"/>
<feature type="transmembrane region" description="Helical" evidence="9">
    <location>
        <begin position="60"/>
        <end position="81"/>
    </location>
</feature>
<dbReference type="UniPathway" id="UPA00666"/>
<evidence type="ECO:0000313" key="11">
    <source>
        <dbReference type="EMBL" id="KEZ76549.1"/>
    </source>
</evidence>
<keyword evidence="12" id="KW-1185">Reference proteome</keyword>
<evidence type="ECO:0000259" key="10">
    <source>
        <dbReference type="PROSITE" id="PS50263"/>
    </source>
</evidence>
<keyword evidence="11" id="KW-0449">Lipoprotein</keyword>
<evidence type="ECO:0000256" key="3">
    <source>
        <dbReference type="ARBA" id="ARBA00022475"/>
    </source>
</evidence>
<comment type="similarity">
    <text evidence="2 9">Belongs to the CN hydrolase family. Apolipoprotein N-acyltransferase subfamily.</text>
</comment>
<comment type="subcellular location">
    <subcellularLocation>
        <location evidence="1 9">Cell membrane</location>
        <topology evidence="1 9">Multi-pass membrane protein</topology>
    </subcellularLocation>
</comment>
<dbReference type="PROSITE" id="PS50263">
    <property type="entry name" value="CN_HYDROLASE"/>
    <property type="match status" value="1"/>
</dbReference>
<evidence type="ECO:0000256" key="7">
    <source>
        <dbReference type="ARBA" id="ARBA00023136"/>
    </source>
</evidence>
<comment type="caution">
    <text evidence="11">The sequence shown here is derived from an EMBL/GenBank/DDBJ whole genome shotgun (WGS) entry which is preliminary data.</text>
</comment>
<dbReference type="InterPro" id="IPR036526">
    <property type="entry name" value="C-N_Hydrolase_sf"/>
</dbReference>
<evidence type="ECO:0000256" key="9">
    <source>
        <dbReference type="HAMAP-Rule" id="MF_01148"/>
    </source>
</evidence>
<dbReference type="GO" id="GO:0005886">
    <property type="term" value="C:plasma membrane"/>
    <property type="evidence" value="ECO:0007669"/>
    <property type="project" value="UniProtKB-SubCell"/>
</dbReference>
<evidence type="ECO:0000256" key="1">
    <source>
        <dbReference type="ARBA" id="ARBA00004651"/>
    </source>
</evidence>
<name>A0A084IIL5_SALHC</name>
<dbReference type="EC" id="2.3.1.269" evidence="9"/>
<keyword evidence="8 9" id="KW-0012">Acyltransferase</keyword>
<dbReference type="InterPro" id="IPR003010">
    <property type="entry name" value="C-N_Hydrolase"/>
</dbReference>
<dbReference type="PATRIC" id="fig|1304275.5.peg.2969"/>
<keyword evidence="7 9" id="KW-0472">Membrane</keyword>
<evidence type="ECO:0000313" key="12">
    <source>
        <dbReference type="Proteomes" id="UP000028302"/>
    </source>
</evidence>
<keyword evidence="5 9" id="KW-0812">Transmembrane</keyword>
<dbReference type="eggNOG" id="COG0815">
    <property type="taxonomic scope" value="Bacteria"/>
</dbReference>
<evidence type="ECO:0000256" key="8">
    <source>
        <dbReference type="ARBA" id="ARBA00023315"/>
    </source>
</evidence>
<organism evidence="11 12">
    <name type="scientific">Salinisphaera hydrothermalis (strain C41B8)</name>
    <dbReference type="NCBI Taxonomy" id="1304275"/>
    <lineage>
        <taxon>Bacteria</taxon>
        <taxon>Pseudomonadati</taxon>
        <taxon>Pseudomonadota</taxon>
        <taxon>Gammaproteobacteria</taxon>
        <taxon>Salinisphaerales</taxon>
        <taxon>Salinisphaeraceae</taxon>
        <taxon>Salinisphaera</taxon>
    </lineage>
</organism>
<dbReference type="InterPro" id="IPR045378">
    <property type="entry name" value="LNT_N"/>
</dbReference>
<dbReference type="Proteomes" id="UP000028302">
    <property type="component" value="Unassembled WGS sequence"/>
</dbReference>
<dbReference type="GO" id="GO:0016410">
    <property type="term" value="F:N-acyltransferase activity"/>
    <property type="evidence" value="ECO:0007669"/>
    <property type="project" value="UniProtKB-UniRule"/>
</dbReference>
<feature type="transmembrane region" description="Helical" evidence="9">
    <location>
        <begin position="167"/>
        <end position="190"/>
    </location>
</feature>